<evidence type="ECO:0000256" key="5">
    <source>
        <dbReference type="ARBA" id="ARBA00022741"/>
    </source>
</evidence>
<gene>
    <name evidence="10 13" type="primary">guaA</name>
    <name evidence="13" type="ORF">M9B40_04040</name>
</gene>
<comment type="subunit">
    <text evidence="10">Homodimer.</text>
</comment>
<keyword evidence="6 10" id="KW-0332">GMP biosynthesis</keyword>
<feature type="active site" evidence="10">
    <location>
        <position position="164"/>
    </location>
</feature>
<evidence type="ECO:0000259" key="12">
    <source>
        <dbReference type="PROSITE" id="PS51553"/>
    </source>
</evidence>
<dbReference type="Pfam" id="PF00958">
    <property type="entry name" value="GMP_synt_C"/>
    <property type="match status" value="1"/>
</dbReference>
<proteinExistence type="inferred from homology"/>
<dbReference type="Pfam" id="PF00117">
    <property type="entry name" value="GATase"/>
    <property type="match status" value="1"/>
</dbReference>
<feature type="domain" description="GMPS ATP-PPase" evidence="12">
    <location>
        <begin position="190"/>
        <end position="382"/>
    </location>
</feature>
<accession>A0A9Q8U246</accession>
<dbReference type="InterPro" id="IPR014729">
    <property type="entry name" value="Rossmann-like_a/b/a_fold"/>
</dbReference>
<dbReference type="PROSITE" id="PS51273">
    <property type="entry name" value="GATASE_TYPE_1"/>
    <property type="match status" value="1"/>
</dbReference>
<keyword evidence="8 10" id="KW-0067">ATP-binding</keyword>
<dbReference type="EC" id="6.3.5.2" evidence="10"/>
<dbReference type="InterPro" id="IPR004739">
    <property type="entry name" value="GMP_synth_GATase"/>
</dbReference>
<dbReference type="InterPro" id="IPR017926">
    <property type="entry name" value="GATASE"/>
</dbReference>
<dbReference type="InterPro" id="IPR001674">
    <property type="entry name" value="GMP_synth_C"/>
</dbReference>
<dbReference type="PANTHER" id="PTHR11922">
    <property type="entry name" value="GMP SYNTHASE-RELATED"/>
    <property type="match status" value="1"/>
</dbReference>
<protein>
    <recommendedName>
        <fullName evidence="10">GMP synthase [glutamine-hydrolyzing]</fullName>
        <ecNumber evidence="10">6.3.5.2</ecNumber>
    </recommendedName>
    <alternativeName>
        <fullName evidence="10">GMP synthetase</fullName>
    </alternativeName>
    <alternativeName>
        <fullName evidence="10">Glutamine amidotransferase</fullName>
    </alternativeName>
</protein>
<keyword evidence="3 10" id="KW-0436">Ligase</keyword>
<sequence length="507" mass="56755">MEKILVVDFGSQYTQLIARRLRELKVYSEVCPWDELPALDEVQGFILSGGPETSNIEGNPTINESILNLNKPILGICYGMQVLAFQEGGSVENEGKKEFGYAQVSLQNKSSLFSNLDKNLDVWMSHGDKVTSLPDGYETVAVSDNSPIAAFENSEKKYFGLQFHPEVTHTKKGLEIIDNFIKECDVERRWTEEDILKTIADEVDTKVQDGKVLLALSGGVDSTVLASVLYKSLGERLICVMVDHGLLRKNEAQNVVQNLAEKIGLEVNLVNAQDRFLSTLKGIKDPEEKRKIIGKTFIEVFEEQAKNYEDIVWLAQGTIYPDVIESAGNSKSKAKVIKSHHNVGGLPERMNLKLLEPFRMLFKDEVRKIGKAIDLPNEIIGRHPFPGPGLGIRIIGEITEERCEKLREADHIFLTELKKHDLYDQASQAYAFYLPIKSVGVVGDNRIYADVIGLRSVETTDFMTANVSNLPNEFIQHVSTRIVNEVGGISRVVYDVTSKPPATIEWE</sequence>
<dbReference type="PRINTS" id="PR00097">
    <property type="entry name" value="ANTSNTHASEII"/>
</dbReference>
<dbReference type="PRINTS" id="PR00099">
    <property type="entry name" value="CPSGATASE"/>
</dbReference>
<dbReference type="PANTHER" id="PTHR11922:SF2">
    <property type="entry name" value="GMP SYNTHASE [GLUTAMINE-HYDROLYZING]"/>
    <property type="match status" value="1"/>
</dbReference>
<feature type="binding site" evidence="11">
    <location>
        <begin position="217"/>
        <end position="223"/>
    </location>
    <ligand>
        <name>ATP</name>
        <dbReference type="ChEBI" id="CHEBI:30616"/>
    </ligand>
</feature>
<comment type="function">
    <text evidence="1 10">Catalyzes the synthesis of GMP from XMP.</text>
</comment>
<feature type="active site" evidence="10">
    <location>
        <position position="166"/>
    </location>
</feature>
<dbReference type="GO" id="GO:0008033">
    <property type="term" value="P:tRNA processing"/>
    <property type="evidence" value="ECO:0007669"/>
    <property type="project" value="UniProtKB-KW"/>
</dbReference>
<dbReference type="SUPFAM" id="SSF52317">
    <property type="entry name" value="Class I glutamine amidotransferase-like"/>
    <property type="match status" value="1"/>
</dbReference>
<keyword evidence="14" id="KW-1185">Reference proteome</keyword>
<dbReference type="NCBIfam" id="TIGR00884">
    <property type="entry name" value="guaA_Cterm"/>
    <property type="match status" value="1"/>
</dbReference>
<dbReference type="NCBIfam" id="TIGR00888">
    <property type="entry name" value="guaA_Nterm"/>
    <property type="match status" value="1"/>
</dbReference>
<dbReference type="InterPro" id="IPR011063">
    <property type="entry name" value="TilS/TtcA_N"/>
</dbReference>
<dbReference type="NCBIfam" id="NF000848">
    <property type="entry name" value="PRK00074.1"/>
    <property type="match status" value="1"/>
</dbReference>
<dbReference type="Pfam" id="PF01171">
    <property type="entry name" value="ATP_bind_3"/>
    <property type="match status" value="1"/>
</dbReference>
<evidence type="ECO:0000256" key="2">
    <source>
        <dbReference type="ARBA" id="ARBA00005153"/>
    </source>
</evidence>
<dbReference type="SUPFAM" id="SSF54810">
    <property type="entry name" value="GMP synthetase C-terminal dimerisation domain"/>
    <property type="match status" value="1"/>
</dbReference>
<dbReference type="GO" id="GO:0005524">
    <property type="term" value="F:ATP binding"/>
    <property type="evidence" value="ECO:0007669"/>
    <property type="project" value="UniProtKB-UniRule"/>
</dbReference>
<name>A0A9Q8U246_9GAMM</name>
<keyword evidence="4" id="KW-0819">tRNA processing</keyword>
<dbReference type="Gene3D" id="3.40.50.880">
    <property type="match status" value="1"/>
</dbReference>
<dbReference type="InterPro" id="IPR022955">
    <property type="entry name" value="GMP_synthase"/>
</dbReference>
<keyword evidence="7 10" id="KW-0658">Purine biosynthesis</keyword>
<evidence type="ECO:0000256" key="11">
    <source>
        <dbReference type="PROSITE-ProRule" id="PRU00886"/>
    </source>
</evidence>
<evidence type="ECO:0000313" key="13">
    <source>
        <dbReference type="EMBL" id="URQ62902.1"/>
    </source>
</evidence>
<dbReference type="GO" id="GO:0003921">
    <property type="term" value="F:GMP synthase activity"/>
    <property type="evidence" value="ECO:0007669"/>
    <property type="project" value="InterPro"/>
</dbReference>
<comment type="catalytic activity">
    <reaction evidence="10">
        <text>XMP + L-glutamine + ATP + H2O = GMP + L-glutamate + AMP + diphosphate + 2 H(+)</text>
        <dbReference type="Rhea" id="RHEA:11680"/>
        <dbReference type="ChEBI" id="CHEBI:15377"/>
        <dbReference type="ChEBI" id="CHEBI:15378"/>
        <dbReference type="ChEBI" id="CHEBI:29985"/>
        <dbReference type="ChEBI" id="CHEBI:30616"/>
        <dbReference type="ChEBI" id="CHEBI:33019"/>
        <dbReference type="ChEBI" id="CHEBI:57464"/>
        <dbReference type="ChEBI" id="CHEBI:58115"/>
        <dbReference type="ChEBI" id="CHEBI:58359"/>
        <dbReference type="ChEBI" id="CHEBI:456215"/>
        <dbReference type="EC" id="6.3.5.2"/>
    </reaction>
</comment>
<dbReference type="FunFam" id="3.40.50.620:FF:000001">
    <property type="entry name" value="GMP synthase [glutamine-hydrolyzing]"/>
    <property type="match status" value="1"/>
</dbReference>
<evidence type="ECO:0000256" key="8">
    <source>
        <dbReference type="ARBA" id="ARBA00022840"/>
    </source>
</evidence>
<reference evidence="13" key="1">
    <citation type="submission" date="2022-05" db="EMBL/GenBank/DDBJ databases">
        <title>Single-amplified genomics reveal most streamlined microbe among free-living bacteria.</title>
        <authorList>
            <person name="Roda-Garcia J."/>
            <person name="Haro-Moreno J.M."/>
            <person name="Rodriguez-Valera F."/>
            <person name="Almagro-Moreno S."/>
            <person name="Lopez-Perez M."/>
        </authorList>
    </citation>
    <scope>NUCLEOTIDE SEQUENCE</scope>
    <source>
        <strain evidence="13">TMED112-D2-2</strain>
    </source>
</reference>
<dbReference type="Proteomes" id="UP001056381">
    <property type="component" value="Chromosome"/>
</dbReference>
<comment type="pathway">
    <text evidence="2 10">Purine metabolism; GMP biosynthesis; GMP from XMP (L-Gln route): step 1/1.</text>
</comment>
<evidence type="ECO:0000256" key="10">
    <source>
        <dbReference type="HAMAP-Rule" id="MF_00344"/>
    </source>
</evidence>
<dbReference type="FunFam" id="3.40.50.880:FF:000001">
    <property type="entry name" value="GMP synthase [glutamine-hydrolyzing]"/>
    <property type="match status" value="1"/>
</dbReference>
<evidence type="ECO:0000256" key="4">
    <source>
        <dbReference type="ARBA" id="ARBA00022694"/>
    </source>
</evidence>
<dbReference type="HAMAP" id="MF_00344">
    <property type="entry name" value="GMP_synthase"/>
    <property type="match status" value="1"/>
</dbReference>
<dbReference type="InterPro" id="IPR029062">
    <property type="entry name" value="Class_I_gatase-like"/>
</dbReference>
<dbReference type="SUPFAM" id="SSF52402">
    <property type="entry name" value="Adenine nucleotide alpha hydrolases-like"/>
    <property type="match status" value="1"/>
</dbReference>
<evidence type="ECO:0000256" key="6">
    <source>
        <dbReference type="ARBA" id="ARBA00022749"/>
    </source>
</evidence>
<evidence type="ECO:0000256" key="3">
    <source>
        <dbReference type="ARBA" id="ARBA00022598"/>
    </source>
</evidence>
<dbReference type="EMBL" id="CP097966">
    <property type="protein sequence ID" value="URQ62902.1"/>
    <property type="molecule type" value="Genomic_DNA"/>
</dbReference>
<feature type="active site" description="Nucleophile" evidence="10">
    <location>
        <position position="77"/>
    </location>
</feature>
<dbReference type="CDD" id="cd01742">
    <property type="entry name" value="GATase1_GMP_Synthase"/>
    <property type="match status" value="1"/>
</dbReference>
<dbReference type="AlphaFoldDB" id="A0A9Q8U246"/>
<dbReference type="GO" id="GO:0005829">
    <property type="term" value="C:cytosol"/>
    <property type="evidence" value="ECO:0007669"/>
    <property type="project" value="TreeGrafter"/>
</dbReference>
<organism evidence="13 14">
    <name type="scientific">SAR86 cluster bacterium</name>
    <dbReference type="NCBI Taxonomy" id="2030880"/>
    <lineage>
        <taxon>Bacteria</taxon>
        <taxon>Pseudomonadati</taxon>
        <taxon>Pseudomonadota</taxon>
        <taxon>Gammaproteobacteria</taxon>
        <taxon>SAR86 cluster</taxon>
    </lineage>
</organism>
<evidence type="ECO:0000313" key="14">
    <source>
        <dbReference type="Proteomes" id="UP001056381"/>
    </source>
</evidence>
<keyword evidence="9 10" id="KW-0315">Glutamine amidotransferase</keyword>
<dbReference type="CDD" id="cd01997">
    <property type="entry name" value="GMP_synthase_C"/>
    <property type="match status" value="1"/>
</dbReference>
<keyword evidence="5 10" id="KW-0547">Nucleotide-binding</keyword>
<dbReference type="Gene3D" id="3.30.300.10">
    <property type="match status" value="1"/>
</dbReference>
<evidence type="ECO:0000256" key="9">
    <source>
        <dbReference type="ARBA" id="ARBA00022962"/>
    </source>
</evidence>
<evidence type="ECO:0000256" key="7">
    <source>
        <dbReference type="ARBA" id="ARBA00022755"/>
    </source>
</evidence>
<dbReference type="PROSITE" id="PS51553">
    <property type="entry name" value="GMPS_ATP_PPASE"/>
    <property type="match status" value="1"/>
</dbReference>
<evidence type="ECO:0000256" key="1">
    <source>
        <dbReference type="ARBA" id="ARBA00002332"/>
    </source>
</evidence>
<dbReference type="PRINTS" id="PR00096">
    <property type="entry name" value="GATASE"/>
</dbReference>
<dbReference type="InterPro" id="IPR025777">
    <property type="entry name" value="GMPS_ATP_PPase_dom"/>
</dbReference>
<dbReference type="Gene3D" id="3.40.50.620">
    <property type="entry name" value="HUPs"/>
    <property type="match status" value="1"/>
</dbReference>
<dbReference type="FunFam" id="3.30.300.10:FF:000002">
    <property type="entry name" value="GMP synthase [glutamine-hydrolyzing]"/>
    <property type="match status" value="1"/>
</dbReference>